<dbReference type="InterPro" id="IPR038899">
    <property type="entry name" value="METTL22"/>
</dbReference>
<sequence>MSEEQNDQYFIHSDVFLSTEDKTNDGKSFKNSIQFFILLNEKHEDITIDDDGDPDLYRPERIDLTLVHRNETNVSECGYQLWNGALLLCDYILTNQFRFLNKTILELGAGIGLCSLIASRYVLKIICTDYDNDLLEVIKQNIEINDAICKKECIEIQKFDWKQFNSNEIDNHIEIILVADVIYDDDLTDALFNVFTKLFQDKLNLHSIYITIEKRINFYLDTLSIQCPAYEYFLEKLNQFKIDFPLLIIEEINTDLKSIKQCTTIYKRTKELVKTKKKILSFFVFFFLFKFFYLF</sequence>
<dbReference type="PANTHER" id="PTHR23108">
    <property type="entry name" value="METHYLTRANSFERASE-RELATED"/>
    <property type="match status" value="1"/>
</dbReference>
<dbReference type="AlphaFoldDB" id="A0A814AJ92"/>
<accession>A0A814AJ92</accession>
<gene>
    <name evidence="2" type="ORF">JXQ802_LOCUS9734</name>
    <name evidence="1" type="ORF">PYM288_LOCUS4599</name>
</gene>
<evidence type="ECO:0000313" key="2">
    <source>
        <dbReference type="EMBL" id="CAF0912928.1"/>
    </source>
</evidence>
<dbReference type="Gene3D" id="3.40.50.150">
    <property type="entry name" value="Vaccinia Virus protein VP39"/>
    <property type="match status" value="1"/>
</dbReference>
<dbReference type="Proteomes" id="UP000663854">
    <property type="component" value="Unassembled WGS sequence"/>
</dbReference>
<proteinExistence type="predicted"/>
<dbReference type="SUPFAM" id="SSF53335">
    <property type="entry name" value="S-adenosyl-L-methionine-dependent methyltransferases"/>
    <property type="match status" value="1"/>
</dbReference>
<dbReference type="Proteomes" id="UP000663870">
    <property type="component" value="Unassembled WGS sequence"/>
</dbReference>
<dbReference type="EMBL" id="CAJNOH010000042">
    <property type="protein sequence ID" value="CAF0800839.1"/>
    <property type="molecule type" value="Genomic_DNA"/>
</dbReference>
<keyword evidence="3" id="KW-1185">Reference proteome</keyword>
<dbReference type="InterPro" id="IPR029063">
    <property type="entry name" value="SAM-dependent_MTases_sf"/>
</dbReference>
<dbReference type="CDD" id="cd02440">
    <property type="entry name" value="AdoMet_MTases"/>
    <property type="match status" value="1"/>
</dbReference>
<dbReference type="Pfam" id="PF10294">
    <property type="entry name" value="Methyltransf_16"/>
    <property type="match status" value="1"/>
</dbReference>
<evidence type="ECO:0000313" key="1">
    <source>
        <dbReference type="EMBL" id="CAF0800839.1"/>
    </source>
</evidence>
<evidence type="ECO:0008006" key="4">
    <source>
        <dbReference type="Google" id="ProtNLM"/>
    </source>
</evidence>
<dbReference type="PANTHER" id="PTHR23108:SF0">
    <property type="entry name" value="METHYLTRANSFERASE-LIKE PROTEIN 22"/>
    <property type="match status" value="1"/>
</dbReference>
<protein>
    <recommendedName>
        <fullName evidence="4">Methyltransferase-like protein 22</fullName>
    </recommendedName>
</protein>
<comment type="caution">
    <text evidence="2">The sequence shown here is derived from an EMBL/GenBank/DDBJ whole genome shotgun (WGS) entry which is preliminary data.</text>
</comment>
<dbReference type="InterPro" id="IPR019410">
    <property type="entry name" value="Methyltransf_16"/>
</dbReference>
<reference evidence="2" key="1">
    <citation type="submission" date="2021-02" db="EMBL/GenBank/DDBJ databases">
        <authorList>
            <person name="Nowell W R."/>
        </authorList>
    </citation>
    <scope>NUCLEOTIDE SEQUENCE</scope>
</reference>
<dbReference type="EMBL" id="CAJNOL010000180">
    <property type="protein sequence ID" value="CAF0912928.1"/>
    <property type="molecule type" value="Genomic_DNA"/>
</dbReference>
<name>A0A814AJ92_9BILA</name>
<dbReference type="GO" id="GO:0008276">
    <property type="term" value="F:protein methyltransferase activity"/>
    <property type="evidence" value="ECO:0007669"/>
    <property type="project" value="InterPro"/>
</dbReference>
<dbReference type="GO" id="GO:0005634">
    <property type="term" value="C:nucleus"/>
    <property type="evidence" value="ECO:0007669"/>
    <property type="project" value="TreeGrafter"/>
</dbReference>
<organism evidence="2 3">
    <name type="scientific">Rotaria sordida</name>
    <dbReference type="NCBI Taxonomy" id="392033"/>
    <lineage>
        <taxon>Eukaryota</taxon>
        <taxon>Metazoa</taxon>
        <taxon>Spiralia</taxon>
        <taxon>Gnathifera</taxon>
        <taxon>Rotifera</taxon>
        <taxon>Eurotatoria</taxon>
        <taxon>Bdelloidea</taxon>
        <taxon>Philodinida</taxon>
        <taxon>Philodinidae</taxon>
        <taxon>Rotaria</taxon>
    </lineage>
</organism>
<evidence type="ECO:0000313" key="3">
    <source>
        <dbReference type="Proteomes" id="UP000663870"/>
    </source>
</evidence>